<dbReference type="EMBL" id="PEKN01000001">
    <property type="protein sequence ID" value="PIK21178.1"/>
    <property type="molecule type" value="Genomic_DNA"/>
</dbReference>
<accession>A0A2G8ICE4</accession>
<dbReference type="AlphaFoldDB" id="A0A2G8ICE4"/>
<dbReference type="RefSeq" id="WP_099836290.1">
    <property type="nucleotide sequence ID" value="NZ_PEKN01000001.1"/>
</dbReference>
<organism evidence="1 2">
    <name type="scientific">Prevotella intermedia</name>
    <dbReference type="NCBI Taxonomy" id="28131"/>
    <lineage>
        <taxon>Bacteria</taxon>
        <taxon>Pseudomonadati</taxon>
        <taxon>Bacteroidota</taxon>
        <taxon>Bacteroidia</taxon>
        <taxon>Bacteroidales</taxon>
        <taxon>Prevotellaceae</taxon>
        <taxon>Prevotella</taxon>
    </lineage>
</organism>
<protein>
    <submittedName>
        <fullName evidence="1">Uncharacterized protein</fullName>
    </submittedName>
</protein>
<evidence type="ECO:0000313" key="2">
    <source>
        <dbReference type="Proteomes" id="UP000230046"/>
    </source>
</evidence>
<evidence type="ECO:0000313" key="1">
    <source>
        <dbReference type="EMBL" id="PIK21178.1"/>
    </source>
</evidence>
<reference evidence="1 2" key="1">
    <citation type="submission" date="2017-11" db="EMBL/GenBank/DDBJ databases">
        <title>Genome sequencing of Prevotella intermedia KCOM 1653.</title>
        <authorList>
            <person name="Kook J.-K."/>
            <person name="Park S.-N."/>
            <person name="Lim Y.K."/>
        </authorList>
    </citation>
    <scope>NUCLEOTIDE SEQUENCE [LARGE SCALE GENOMIC DNA]</scope>
    <source>
        <strain evidence="1 2">KCOM 1653</strain>
    </source>
</reference>
<proteinExistence type="predicted"/>
<gene>
    <name evidence="1" type="ORF">CTI18_07515</name>
</gene>
<dbReference type="Proteomes" id="UP000230046">
    <property type="component" value="Unassembled WGS sequence"/>
</dbReference>
<name>A0A2G8ICE4_PREIN</name>
<sequence>MQNLLFCIPKVAVLHGKSVGFATQKSRFRNAKAQLSLFKRIIFTKSRWFSKSALNKRWNTTPLISFY</sequence>
<comment type="caution">
    <text evidence="1">The sequence shown here is derived from an EMBL/GenBank/DDBJ whole genome shotgun (WGS) entry which is preliminary data.</text>
</comment>